<keyword evidence="3" id="KW-0460">Magnesium</keyword>
<dbReference type="SUPFAM" id="SSF51621">
    <property type="entry name" value="Phosphoenolpyruvate/pyruvate domain"/>
    <property type="match status" value="1"/>
</dbReference>
<evidence type="ECO:0000259" key="4">
    <source>
        <dbReference type="Pfam" id="PF03328"/>
    </source>
</evidence>
<evidence type="ECO:0000313" key="6">
    <source>
        <dbReference type="Proteomes" id="UP001500975"/>
    </source>
</evidence>
<sequence>MRPMRSILFVPGHKEGWPDKAVAAGADGVILDLEDAVPTAMKAQAREVVAQSIRKLAAGSRKVGVYVRLNALETGLTGDDLEKIVIPGLDGVLLPKNYGPRDFVACDALITHFERRNGVKPGTVEIVCSLETAQAYASCEKILEASPRVATLFAGTAKDADVSRSIGFQFTPGGHETLYLRSRALLATRAAGRQFSWVGLWQDLKDPEGAKAFAIQNRQLGFTSMVMIHPSHIAIANEVFTPSEQEVIFYKGMIEALEKGEAEGNAAVLYEGQHIDYAHVKTARQVVELHRLLTQNAS</sequence>
<accession>A0ABP8I9B5</accession>
<comment type="cofactor">
    <cofactor evidence="1">
        <name>Mg(2+)</name>
        <dbReference type="ChEBI" id="CHEBI:18420"/>
    </cofactor>
</comment>
<protein>
    <submittedName>
        <fullName evidence="5">CoA ester lyase</fullName>
    </submittedName>
</protein>
<dbReference type="PANTHER" id="PTHR32308:SF0">
    <property type="entry name" value="HPCH_HPAI ALDOLASE_CITRATE LYASE DOMAIN-CONTAINING PROTEIN"/>
    <property type="match status" value="1"/>
</dbReference>
<keyword evidence="5" id="KW-0456">Lyase</keyword>
<keyword evidence="6" id="KW-1185">Reference proteome</keyword>
<evidence type="ECO:0000313" key="5">
    <source>
        <dbReference type="EMBL" id="GAA4353721.1"/>
    </source>
</evidence>
<dbReference type="InterPro" id="IPR040442">
    <property type="entry name" value="Pyrv_kinase-like_dom_sf"/>
</dbReference>
<keyword evidence="2" id="KW-0479">Metal-binding</keyword>
<dbReference type="PIRSF" id="PIRSF015582">
    <property type="entry name" value="Cit_lyase_B"/>
    <property type="match status" value="1"/>
</dbReference>
<dbReference type="EMBL" id="BAABGJ010000079">
    <property type="protein sequence ID" value="GAA4353721.1"/>
    <property type="molecule type" value="Genomic_DNA"/>
</dbReference>
<evidence type="ECO:0000256" key="1">
    <source>
        <dbReference type="ARBA" id="ARBA00001946"/>
    </source>
</evidence>
<dbReference type="Proteomes" id="UP001500975">
    <property type="component" value="Unassembled WGS sequence"/>
</dbReference>
<evidence type="ECO:0000256" key="2">
    <source>
        <dbReference type="ARBA" id="ARBA00022723"/>
    </source>
</evidence>
<dbReference type="InterPro" id="IPR011206">
    <property type="entry name" value="Citrate_lyase_beta/mcl1/mcl2"/>
</dbReference>
<comment type="caution">
    <text evidence="5">The sequence shown here is derived from an EMBL/GenBank/DDBJ whole genome shotgun (WGS) entry which is preliminary data.</text>
</comment>
<dbReference type="InterPro" id="IPR005000">
    <property type="entry name" value="Aldolase/citrate-lyase_domain"/>
</dbReference>
<dbReference type="InterPro" id="IPR015813">
    <property type="entry name" value="Pyrv/PenolPyrv_kinase-like_dom"/>
</dbReference>
<evidence type="ECO:0000256" key="3">
    <source>
        <dbReference type="ARBA" id="ARBA00022842"/>
    </source>
</evidence>
<dbReference type="Gene3D" id="3.20.20.60">
    <property type="entry name" value="Phosphoenolpyruvate-binding domains"/>
    <property type="match status" value="1"/>
</dbReference>
<proteinExistence type="predicted"/>
<dbReference type="PANTHER" id="PTHR32308">
    <property type="entry name" value="LYASE BETA SUBUNIT, PUTATIVE (AFU_ORTHOLOGUE AFUA_4G13030)-RELATED"/>
    <property type="match status" value="1"/>
</dbReference>
<name>A0ABP8I9B5_9BURK</name>
<dbReference type="GO" id="GO:0016829">
    <property type="term" value="F:lyase activity"/>
    <property type="evidence" value="ECO:0007669"/>
    <property type="project" value="UniProtKB-KW"/>
</dbReference>
<dbReference type="Pfam" id="PF03328">
    <property type="entry name" value="HpcH_HpaI"/>
    <property type="match status" value="1"/>
</dbReference>
<reference evidence="6" key="1">
    <citation type="journal article" date="2019" name="Int. J. Syst. Evol. Microbiol.">
        <title>The Global Catalogue of Microorganisms (GCM) 10K type strain sequencing project: providing services to taxonomists for standard genome sequencing and annotation.</title>
        <authorList>
            <consortium name="The Broad Institute Genomics Platform"/>
            <consortium name="The Broad Institute Genome Sequencing Center for Infectious Disease"/>
            <person name="Wu L."/>
            <person name="Ma J."/>
        </authorList>
    </citation>
    <scope>NUCLEOTIDE SEQUENCE [LARGE SCALE GENOMIC DNA]</scope>
    <source>
        <strain evidence="6">JCM 17804</strain>
    </source>
</reference>
<organism evidence="5 6">
    <name type="scientific">Variovorax defluvii</name>
    <dbReference type="NCBI Taxonomy" id="913761"/>
    <lineage>
        <taxon>Bacteria</taxon>
        <taxon>Pseudomonadati</taxon>
        <taxon>Pseudomonadota</taxon>
        <taxon>Betaproteobacteria</taxon>
        <taxon>Burkholderiales</taxon>
        <taxon>Comamonadaceae</taxon>
        <taxon>Variovorax</taxon>
    </lineage>
</organism>
<gene>
    <name evidence="5" type="ORF">GCM10023165_44220</name>
</gene>
<feature type="domain" description="HpcH/HpaI aldolase/citrate lyase" evidence="4">
    <location>
        <begin position="5"/>
        <end position="230"/>
    </location>
</feature>